<evidence type="ECO:0000256" key="1">
    <source>
        <dbReference type="ARBA" id="ARBA00004123"/>
    </source>
</evidence>
<comment type="subcellular location">
    <subcellularLocation>
        <location evidence="1">Nucleus</location>
    </subcellularLocation>
</comment>
<accession>M8BY48</accession>
<comment type="similarity">
    <text evidence="2">Belongs to the BUD31 (G10) family.</text>
</comment>
<organism evidence="5">
    <name type="scientific">Aegilops tauschii</name>
    <name type="common">Tausch's goatgrass</name>
    <name type="synonym">Aegilops squarrosa</name>
    <dbReference type="NCBI Taxonomy" id="37682"/>
    <lineage>
        <taxon>Eukaryota</taxon>
        <taxon>Viridiplantae</taxon>
        <taxon>Streptophyta</taxon>
        <taxon>Embryophyta</taxon>
        <taxon>Tracheophyta</taxon>
        <taxon>Spermatophyta</taxon>
        <taxon>Magnoliopsida</taxon>
        <taxon>Liliopsida</taxon>
        <taxon>Poales</taxon>
        <taxon>Poaceae</taxon>
        <taxon>BOP clade</taxon>
        <taxon>Pooideae</taxon>
        <taxon>Triticodae</taxon>
        <taxon>Triticeae</taxon>
        <taxon>Triticinae</taxon>
        <taxon>Aegilops</taxon>
    </lineage>
</organism>
<dbReference type="AlphaFoldDB" id="M8BY48"/>
<evidence type="ECO:0000259" key="4">
    <source>
        <dbReference type="Pfam" id="PF20985"/>
    </source>
</evidence>
<dbReference type="InterPro" id="IPR048501">
    <property type="entry name" value="Legum_prodom"/>
</dbReference>
<name>M8BY48_AEGTA</name>
<dbReference type="GO" id="GO:0000398">
    <property type="term" value="P:mRNA splicing, via spliceosome"/>
    <property type="evidence" value="ECO:0007669"/>
    <property type="project" value="TreeGrafter"/>
</dbReference>
<protein>
    <submittedName>
        <fullName evidence="5">Protein BUD31-1-like protein</fullName>
    </submittedName>
</protein>
<dbReference type="GO" id="GO:0005681">
    <property type="term" value="C:spliceosomal complex"/>
    <property type="evidence" value="ECO:0007669"/>
    <property type="project" value="TreeGrafter"/>
</dbReference>
<dbReference type="PRINTS" id="PR00322">
    <property type="entry name" value="G10"/>
</dbReference>
<dbReference type="Gene3D" id="1.10.132.130">
    <property type="match status" value="1"/>
</dbReference>
<dbReference type="Pfam" id="PF01125">
    <property type="entry name" value="BUD31"/>
    <property type="match status" value="1"/>
</dbReference>
<sequence length="194" mass="22705">MPKIKLGRVEYTEGWVLIEPTIRELDAKIREAENDTHDRKRKCEALYPIFRISRSHYIYDLFYRRRKDISNELYVFCLDQGYADRNLIVKWKSLKGAINQRDVDILFMWKKHEQLNVGSEEKQRALREVRVFESQCGSLTQYGTKHMRAFTNICNSGVSETEMKEASISACDSYNMGKWSPLVLGHSAWSAALQ</sequence>
<dbReference type="InterPro" id="IPR046427">
    <property type="entry name" value="Legumain_prodom_sf"/>
</dbReference>
<keyword evidence="3" id="KW-0539">Nucleus</keyword>
<proteinExistence type="inferred from homology"/>
<dbReference type="EnsemblPlants" id="EMT26708">
    <property type="protein sequence ID" value="EMT26708"/>
    <property type="gene ID" value="F775_27715"/>
</dbReference>
<evidence type="ECO:0000313" key="5">
    <source>
        <dbReference type="EnsemblPlants" id="EMT26708"/>
    </source>
</evidence>
<dbReference type="InterPro" id="IPR001748">
    <property type="entry name" value="BUD31"/>
</dbReference>
<dbReference type="Pfam" id="PF20985">
    <property type="entry name" value="Legum_prodom"/>
    <property type="match status" value="1"/>
</dbReference>
<dbReference type="PANTHER" id="PTHR19411:SF7">
    <property type="entry name" value="PROTEIN BUD31 HOMOLOG 1"/>
    <property type="match status" value="1"/>
</dbReference>
<evidence type="ECO:0000256" key="2">
    <source>
        <dbReference type="ARBA" id="ARBA00005287"/>
    </source>
</evidence>
<reference evidence="5" key="1">
    <citation type="submission" date="2015-06" db="UniProtKB">
        <authorList>
            <consortium name="EnsemblPlants"/>
        </authorList>
    </citation>
    <scope>IDENTIFICATION</scope>
</reference>
<evidence type="ECO:0000256" key="3">
    <source>
        <dbReference type="ARBA" id="ARBA00023242"/>
    </source>
</evidence>
<feature type="domain" description="Legumain prodomain" evidence="4">
    <location>
        <begin position="128"/>
        <end position="171"/>
    </location>
</feature>
<dbReference type="PANTHER" id="PTHR19411">
    <property type="entry name" value="PROTEIN BUD31-RELATED"/>
    <property type="match status" value="1"/>
</dbReference>